<dbReference type="NCBIfam" id="TIGR00256">
    <property type="entry name" value="D-aminoacyl-tRNA deacylase"/>
    <property type="match status" value="1"/>
</dbReference>
<keyword evidence="2" id="KW-0378">Hydrolase</keyword>
<keyword evidence="2" id="KW-0820">tRNA-binding</keyword>
<accession>A0ABY1IBH9</accession>
<dbReference type="EMBL" id="FQYL01000007">
    <property type="protein sequence ID" value="SHI94568.1"/>
    <property type="molecule type" value="Genomic_DNA"/>
</dbReference>
<evidence type="ECO:0000313" key="3">
    <source>
        <dbReference type="EMBL" id="SHI94568.1"/>
    </source>
</evidence>
<keyword evidence="4" id="KW-1185">Reference proteome</keyword>
<keyword evidence="2" id="KW-0963">Cytoplasm</keyword>
<comment type="caution">
    <text evidence="3">The sequence shown here is derived from an EMBL/GenBank/DDBJ whole genome shotgun (WGS) entry which is preliminary data.</text>
</comment>
<comment type="subunit">
    <text evidence="2">Homodimer.</text>
</comment>
<dbReference type="Pfam" id="PF02580">
    <property type="entry name" value="Tyr_Deacylase"/>
    <property type="match status" value="1"/>
</dbReference>
<comment type="catalytic activity">
    <reaction evidence="2">
        <text>glycyl-tRNA(Ala) + H2O = tRNA(Ala) + glycine + H(+)</text>
        <dbReference type="Rhea" id="RHEA:53744"/>
        <dbReference type="Rhea" id="RHEA-COMP:9657"/>
        <dbReference type="Rhea" id="RHEA-COMP:13640"/>
        <dbReference type="ChEBI" id="CHEBI:15377"/>
        <dbReference type="ChEBI" id="CHEBI:15378"/>
        <dbReference type="ChEBI" id="CHEBI:57305"/>
        <dbReference type="ChEBI" id="CHEBI:78442"/>
        <dbReference type="ChEBI" id="CHEBI:78522"/>
    </reaction>
</comment>
<dbReference type="EC" id="3.1.1.96" evidence="2"/>
<dbReference type="HAMAP" id="MF_00518">
    <property type="entry name" value="Deacylase_Dtd"/>
    <property type="match status" value="1"/>
</dbReference>
<evidence type="ECO:0000256" key="1">
    <source>
        <dbReference type="ARBA" id="ARBA00009673"/>
    </source>
</evidence>
<comment type="function">
    <text evidence="2">An aminoacyl-tRNA editing enzyme that deacylates mischarged D-aminoacyl-tRNAs. Also deacylates mischarged glycyl-tRNA(Ala), protecting cells against glycine mischarging by AlaRS. Acts via tRNA-based rather than protein-based catalysis; rejects L-amino acids rather than detecting D-amino acids in the active site. By recycling D-aminoacyl-tRNA to D-amino acids and free tRNA molecules, this enzyme counteracts the toxicity associated with the formation of D-aminoacyl-tRNA entities in vivo and helps enforce protein L-homochirality.</text>
</comment>
<comment type="domain">
    <text evidence="2">A Gly-cisPro motif from one monomer fits into the active site of the other monomer to allow specific chiral rejection of L-amino acids.</text>
</comment>
<dbReference type="RefSeq" id="WP_073453115.1">
    <property type="nucleotide sequence ID" value="NZ_BDIO01000006.1"/>
</dbReference>
<dbReference type="PANTHER" id="PTHR10472">
    <property type="entry name" value="D-TYROSYL-TRNA TYR DEACYLASE"/>
    <property type="match status" value="1"/>
</dbReference>
<protein>
    <recommendedName>
        <fullName evidence="2">D-aminoacyl-tRNA deacylase</fullName>
        <shortName evidence="2">DTD</shortName>
        <ecNumber evidence="2">3.1.1.96</ecNumber>
    </recommendedName>
    <alternativeName>
        <fullName evidence="2">Gly-tRNA(Ala) deacylase</fullName>
        <ecNumber evidence="2">3.1.1.-</ecNumber>
    </alternativeName>
</protein>
<proteinExistence type="inferred from homology"/>
<dbReference type="EC" id="3.1.1.-" evidence="2"/>
<feature type="short sequence motif" description="Gly-cisPro motif, important for rejection of L-amino acids" evidence="2">
    <location>
        <begin position="133"/>
        <end position="134"/>
    </location>
</feature>
<reference evidence="3 4" key="1">
    <citation type="submission" date="2016-11" db="EMBL/GenBank/DDBJ databases">
        <authorList>
            <person name="Varghese N."/>
            <person name="Submissions S."/>
        </authorList>
    </citation>
    <scope>NUCLEOTIDE SEQUENCE [LARGE SCALE GENOMIC DNA]</scope>
    <source>
        <strain evidence="3 4">PA</strain>
    </source>
</reference>
<evidence type="ECO:0000313" key="4">
    <source>
        <dbReference type="Proteomes" id="UP000184390"/>
    </source>
</evidence>
<evidence type="ECO:0000256" key="2">
    <source>
        <dbReference type="HAMAP-Rule" id="MF_00518"/>
    </source>
</evidence>
<dbReference type="Gene3D" id="3.50.80.10">
    <property type="entry name" value="D-tyrosyl-tRNA(Tyr) deacylase"/>
    <property type="match status" value="1"/>
</dbReference>
<comment type="similarity">
    <text evidence="1 2">Belongs to the DTD family.</text>
</comment>
<name>A0ABY1IBH9_9ACTO</name>
<dbReference type="PANTHER" id="PTHR10472:SF5">
    <property type="entry name" value="D-AMINOACYL-TRNA DEACYLASE 1"/>
    <property type="match status" value="1"/>
</dbReference>
<dbReference type="Proteomes" id="UP000184390">
    <property type="component" value="Unassembled WGS sequence"/>
</dbReference>
<dbReference type="InterPro" id="IPR003732">
    <property type="entry name" value="Daa-tRNA_deacyls_DTD"/>
</dbReference>
<dbReference type="SUPFAM" id="SSF69500">
    <property type="entry name" value="DTD-like"/>
    <property type="match status" value="1"/>
</dbReference>
<dbReference type="InterPro" id="IPR023509">
    <property type="entry name" value="DTD-like_sf"/>
</dbReference>
<organism evidence="3 4">
    <name type="scientific">Actinomyces denticolens</name>
    <dbReference type="NCBI Taxonomy" id="52767"/>
    <lineage>
        <taxon>Bacteria</taxon>
        <taxon>Bacillati</taxon>
        <taxon>Actinomycetota</taxon>
        <taxon>Actinomycetes</taxon>
        <taxon>Actinomycetales</taxon>
        <taxon>Actinomycetaceae</taxon>
        <taxon>Actinomyces</taxon>
    </lineage>
</organism>
<comment type="catalytic activity">
    <reaction evidence="2">
        <text>a D-aminoacyl-tRNA + H2O = a tRNA + a D-alpha-amino acid + H(+)</text>
        <dbReference type="Rhea" id="RHEA:13953"/>
        <dbReference type="Rhea" id="RHEA-COMP:10123"/>
        <dbReference type="Rhea" id="RHEA-COMP:10124"/>
        <dbReference type="ChEBI" id="CHEBI:15377"/>
        <dbReference type="ChEBI" id="CHEBI:15378"/>
        <dbReference type="ChEBI" id="CHEBI:59871"/>
        <dbReference type="ChEBI" id="CHEBI:78442"/>
        <dbReference type="ChEBI" id="CHEBI:79333"/>
        <dbReference type="EC" id="3.1.1.96"/>
    </reaction>
</comment>
<keyword evidence="2" id="KW-0694">RNA-binding</keyword>
<sequence length="141" mass="14725">MRAVLQRVTRAAVRVDGDVVGEITCPGLMVLVGATHGDGPAQVATIARKIADLRLLAGERSVTEAGAPVLVVSQFTLYGDARKGRRPTWNAAAPGPVAEPLVDAVVEDLRGRGLEVATGRFGADMRIDMEADGPVTILVEA</sequence>
<gene>
    <name evidence="2" type="primary">dtd</name>
    <name evidence="3" type="ORF">SAMN05216246_107122</name>
</gene>
<comment type="subcellular location">
    <subcellularLocation>
        <location evidence="2">Cytoplasm</location>
    </subcellularLocation>
</comment>